<dbReference type="Pfam" id="PF01753">
    <property type="entry name" value="zf-MYND"/>
    <property type="match status" value="1"/>
</dbReference>
<keyword evidence="1" id="KW-0479">Metal-binding</keyword>
<evidence type="ECO:0000256" key="3">
    <source>
        <dbReference type="ARBA" id="ARBA00022833"/>
    </source>
</evidence>
<dbReference type="InterPro" id="IPR002893">
    <property type="entry name" value="Znf_MYND"/>
</dbReference>
<evidence type="ECO:0000256" key="2">
    <source>
        <dbReference type="ARBA" id="ARBA00022771"/>
    </source>
</evidence>
<evidence type="ECO:0000313" key="7">
    <source>
        <dbReference type="Proteomes" id="UP000663879"/>
    </source>
</evidence>
<name>A0A813RIC0_9BILA</name>
<dbReference type="Proteomes" id="UP000663879">
    <property type="component" value="Unassembled WGS sequence"/>
</dbReference>
<keyword evidence="3" id="KW-0862">Zinc</keyword>
<keyword evidence="2 4" id="KW-0863">Zinc-finger</keyword>
<dbReference type="Gene3D" id="6.10.140.2220">
    <property type="match status" value="1"/>
</dbReference>
<dbReference type="GO" id="GO:0008270">
    <property type="term" value="F:zinc ion binding"/>
    <property type="evidence" value="ECO:0007669"/>
    <property type="project" value="UniProtKB-KW"/>
</dbReference>
<dbReference type="EMBL" id="CAJNOC010000593">
    <property type="protein sequence ID" value="CAF0780764.1"/>
    <property type="molecule type" value="Genomic_DNA"/>
</dbReference>
<comment type="caution">
    <text evidence="6">The sequence shown here is derived from an EMBL/GenBank/DDBJ whole genome shotgun (WGS) entry which is preliminary data.</text>
</comment>
<dbReference type="OrthoDB" id="265717at2759"/>
<protein>
    <recommendedName>
        <fullName evidence="5">MYND-type domain-containing protein</fullName>
    </recommendedName>
</protein>
<organism evidence="6 7">
    <name type="scientific">Brachionus calyciflorus</name>
    <dbReference type="NCBI Taxonomy" id="104777"/>
    <lineage>
        <taxon>Eukaryota</taxon>
        <taxon>Metazoa</taxon>
        <taxon>Spiralia</taxon>
        <taxon>Gnathifera</taxon>
        <taxon>Rotifera</taxon>
        <taxon>Eurotatoria</taxon>
        <taxon>Monogononta</taxon>
        <taxon>Pseudotrocha</taxon>
        <taxon>Ploima</taxon>
        <taxon>Brachionidae</taxon>
        <taxon>Brachionus</taxon>
    </lineage>
</organism>
<reference evidence="6" key="1">
    <citation type="submission" date="2021-02" db="EMBL/GenBank/DDBJ databases">
        <authorList>
            <person name="Nowell W R."/>
        </authorList>
    </citation>
    <scope>NUCLEOTIDE SEQUENCE</scope>
    <source>
        <strain evidence="6">Ploen Becks lab</strain>
    </source>
</reference>
<evidence type="ECO:0000259" key="5">
    <source>
        <dbReference type="PROSITE" id="PS50865"/>
    </source>
</evidence>
<sequence length="270" mass="31530">MNASERKDLTSCECGYHPEKYNDNCDKYGNPVCSVTKALRNHVIFASFANLFDENDPSEYYYDLSGYMGKLRCNWVFLAEIDESFFFLRHRVHAHSRFGEKVPIHFYNESNEMPVSFTWQDLKKGHTLAILYAERKTFLDLSEGIRQEALETCYVFKTGLKNLEEEASKVLDLKDLNFKKSPEKCFSCGVEKESLLRCAKCKLAVYCSKECQVKSWQSVHKNLCSQMDVLLRLASLPRNRKFKKYLSFCPGQDFLSEYVYSERHVQKPLK</sequence>
<evidence type="ECO:0000313" key="6">
    <source>
        <dbReference type="EMBL" id="CAF0780764.1"/>
    </source>
</evidence>
<evidence type="ECO:0000256" key="1">
    <source>
        <dbReference type="ARBA" id="ARBA00022723"/>
    </source>
</evidence>
<dbReference type="PROSITE" id="PS50865">
    <property type="entry name" value="ZF_MYND_2"/>
    <property type="match status" value="1"/>
</dbReference>
<proteinExistence type="predicted"/>
<dbReference type="SUPFAM" id="SSF144232">
    <property type="entry name" value="HIT/MYND zinc finger-like"/>
    <property type="match status" value="1"/>
</dbReference>
<keyword evidence="7" id="KW-1185">Reference proteome</keyword>
<evidence type="ECO:0000256" key="4">
    <source>
        <dbReference type="PROSITE-ProRule" id="PRU00134"/>
    </source>
</evidence>
<gene>
    <name evidence="6" type="ORF">OXX778_LOCUS5448</name>
</gene>
<dbReference type="PROSITE" id="PS01360">
    <property type="entry name" value="ZF_MYND_1"/>
    <property type="match status" value="1"/>
</dbReference>
<feature type="domain" description="MYND-type" evidence="5">
    <location>
        <begin position="185"/>
        <end position="224"/>
    </location>
</feature>
<dbReference type="AlphaFoldDB" id="A0A813RIC0"/>
<accession>A0A813RIC0</accession>